<dbReference type="Proteomes" id="UP000000641">
    <property type="component" value="Chromosome"/>
</dbReference>
<protein>
    <recommendedName>
        <fullName evidence="1">pyruvate synthase</fullName>
        <ecNumber evidence="1">1.2.7.1</ecNumber>
    </recommendedName>
</protein>
<evidence type="ECO:0000256" key="1">
    <source>
        <dbReference type="ARBA" id="ARBA00012822"/>
    </source>
</evidence>
<evidence type="ECO:0000256" key="2">
    <source>
        <dbReference type="ARBA" id="ARBA00023002"/>
    </source>
</evidence>
<dbReference type="InterPro" id="IPR011894">
    <property type="entry name" value="PorC_KorC"/>
</dbReference>
<dbReference type="GO" id="GO:0019164">
    <property type="term" value="F:pyruvate synthase activity"/>
    <property type="evidence" value="ECO:0007669"/>
    <property type="project" value="UniProtKB-EC"/>
</dbReference>
<dbReference type="InterPro" id="IPR019752">
    <property type="entry name" value="Pyrv/ketoisovalerate_OxRed_cat"/>
</dbReference>
<dbReference type="PANTHER" id="PTHR43366:SF1">
    <property type="entry name" value="PYRUVATE SYNTHASE SUBUNIT PORC"/>
    <property type="match status" value="1"/>
</dbReference>
<dbReference type="STRING" id="368408.Tpen_0540"/>
<dbReference type="Gene3D" id="3.40.920.10">
    <property type="entry name" value="Pyruvate-ferredoxin oxidoreductase, PFOR, domain III"/>
    <property type="match status" value="1"/>
</dbReference>
<dbReference type="KEGG" id="tpe:Tpen_0540"/>
<keyword evidence="2" id="KW-0560">Oxidoreductase</keyword>
<dbReference type="RefSeq" id="WP_011752211.1">
    <property type="nucleotide sequence ID" value="NC_008698.1"/>
</dbReference>
<dbReference type="EMBL" id="CP000505">
    <property type="protein sequence ID" value="ABL77946.1"/>
    <property type="molecule type" value="Genomic_DNA"/>
</dbReference>
<comment type="catalytic activity">
    <reaction evidence="3">
        <text>2 oxidized [2Fe-2S]-[ferredoxin] + pyruvate + CoA = 2 reduced [2Fe-2S]-[ferredoxin] + acetyl-CoA + CO2 + H(+)</text>
        <dbReference type="Rhea" id="RHEA:12765"/>
        <dbReference type="Rhea" id="RHEA-COMP:10000"/>
        <dbReference type="Rhea" id="RHEA-COMP:10001"/>
        <dbReference type="ChEBI" id="CHEBI:15361"/>
        <dbReference type="ChEBI" id="CHEBI:15378"/>
        <dbReference type="ChEBI" id="CHEBI:16526"/>
        <dbReference type="ChEBI" id="CHEBI:33737"/>
        <dbReference type="ChEBI" id="CHEBI:33738"/>
        <dbReference type="ChEBI" id="CHEBI:57287"/>
        <dbReference type="ChEBI" id="CHEBI:57288"/>
        <dbReference type="EC" id="1.2.7.1"/>
    </reaction>
</comment>
<dbReference type="HOGENOM" id="CLU_087284_2_0_2"/>
<dbReference type="EC" id="1.2.7.1" evidence="1"/>
<evidence type="ECO:0000313" key="6">
    <source>
        <dbReference type="Proteomes" id="UP000000641"/>
    </source>
</evidence>
<dbReference type="InterPro" id="IPR051626">
    <property type="entry name" value="Oxidoreductase_gamma_subunit"/>
</dbReference>
<dbReference type="eggNOG" id="arCOG01603">
    <property type="taxonomic scope" value="Archaea"/>
</dbReference>
<dbReference type="OrthoDB" id="372091at2157"/>
<evidence type="ECO:0000259" key="4">
    <source>
        <dbReference type="Pfam" id="PF01558"/>
    </source>
</evidence>
<dbReference type="Pfam" id="PF01558">
    <property type="entry name" value="POR"/>
    <property type="match status" value="1"/>
</dbReference>
<dbReference type="GeneID" id="4601054"/>
<gene>
    <name evidence="5" type="ordered locus">Tpen_0540</name>
</gene>
<dbReference type="InterPro" id="IPR002869">
    <property type="entry name" value="Pyrv_flavodox_OxRed_cen"/>
</dbReference>
<name>A1RXL6_THEPD</name>
<keyword evidence="6" id="KW-1185">Reference proteome</keyword>
<accession>A1RXL6</accession>
<dbReference type="SUPFAM" id="SSF53323">
    <property type="entry name" value="Pyruvate-ferredoxin oxidoreductase, PFOR, domain III"/>
    <property type="match status" value="1"/>
</dbReference>
<evidence type="ECO:0000256" key="3">
    <source>
        <dbReference type="ARBA" id="ARBA00049357"/>
    </source>
</evidence>
<dbReference type="EnsemblBacteria" id="ABL77946">
    <property type="protein sequence ID" value="ABL77946"/>
    <property type="gene ID" value="Tpen_0540"/>
</dbReference>
<feature type="domain" description="Pyruvate/ketoisovalerate oxidoreductase catalytic" evidence="4">
    <location>
        <begin position="13"/>
        <end position="178"/>
    </location>
</feature>
<keyword evidence="5" id="KW-0670">Pyruvate</keyword>
<sequence>MNESVDVVWLGRGGQGAVTAASLLAQAAVLRGKYALAIPFFGAERRGAPVFAYTRIADGTILSRARVKRGDILAVLDPSLLGQVNVESLLKPGGRIVINTGGRRIEVGARGEAYCVDAVSIADSLGLRLAGIVLVNMPMVGAVGRVYGGVGLPDLESAVKEVIKVHVERNVEAVKRGWEGVGHCE</sequence>
<proteinExistence type="predicted"/>
<dbReference type="PANTHER" id="PTHR43366">
    <property type="entry name" value="PYRUVATE SYNTHASE SUBUNIT PORC"/>
    <property type="match status" value="1"/>
</dbReference>
<organism evidence="5 6">
    <name type="scientific">Thermofilum pendens (strain DSM 2475 / Hrk 5)</name>
    <dbReference type="NCBI Taxonomy" id="368408"/>
    <lineage>
        <taxon>Archaea</taxon>
        <taxon>Thermoproteota</taxon>
        <taxon>Thermoprotei</taxon>
        <taxon>Thermofilales</taxon>
        <taxon>Thermofilaceae</taxon>
        <taxon>Thermofilum</taxon>
    </lineage>
</organism>
<reference evidence="6" key="1">
    <citation type="journal article" date="2008" name="J. Bacteriol.">
        <title>Genome sequence of Thermofilum pendens reveals an exceptional loss of biosynthetic pathways without genome reduction.</title>
        <authorList>
            <person name="Anderson I."/>
            <person name="Rodriguez J."/>
            <person name="Susanti D."/>
            <person name="Porat I."/>
            <person name="Reich C."/>
            <person name="Ulrich L.E."/>
            <person name="Elkins J.G."/>
            <person name="Mavromatis K."/>
            <person name="Lykidis A."/>
            <person name="Kim E."/>
            <person name="Thompson L.S."/>
            <person name="Nolan M."/>
            <person name="Land M."/>
            <person name="Copeland A."/>
            <person name="Lapidus A."/>
            <person name="Lucas S."/>
            <person name="Detter C."/>
            <person name="Zhulin I.B."/>
            <person name="Olsen G.J."/>
            <person name="Whitman W."/>
            <person name="Mukhopadhyay B."/>
            <person name="Bristow J."/>
            <person name="Kyrpides N."/>
        </authorList>
    </citation>
    <scope>NUCLEOTIDE SEQUENCE [LARGE SCALE GENOMIC DNA]</scope>
    <source>
        <strain evidence="6">DSM 2475 / Hrk 5</strain>
    </source>
</reference>
<dbReference type="AlphaFoldDB" id="A1RXL6"/>
<evidence type="ECO:0000313" key="5">
    <source>
        <dbReference type="EMBL" id="ABL77946.1"/>
    </source>
</evidence>
<dbReference type="NCBIfam" id="TIGR02175">
    <property type="entry name" value="PorC_KorC"/>
    <property type="match status" value="1"/>
</dbReference>